<organism evidence="1 2">
    <name type="scientific">Vicia faba</name>
    <name type="common">Broad bean</name>
    <name type="synonym">Faba vulgaris</name>
    <dbReference type="NCBI Taxonomy" id="3906"/>
    <lineage>
        <taxon>Eukaryota</taxon>
        <taxon>Viridiplantae</taxon>
        <taxon>Streptophyta</taxon>
        <taxon>Embryophyta</taxon>
        <taxon>Tracheophyta</taxon>
        <taxon>Spermatophyta</taxon>
        <taxon>Magnoliopsida</taxon>
        <taxon>eudicotyledons</taxon>
        <taxon>Gunneridae</taxon>
        <taxon>Pentapetalae</taxon>
        <taxon>rosids</taxon>
        <taxon>fabids</taxon>
        <taxon>Fabales</taxon>
        <taxon>Fabaceae</taxon>
        <taxon>Papilionoideae</taxon>
        <taxon>50 kb inversion clade</taxon>
        <taxon>NPAAA clade</taxon>
        <taxon>Hologalegina</taxon>
        <taxon>IRL clade</taxon>
        <taxon>Fabeae</taxon>
        <taxon>Vicia</taxon>
    </lineage>
</organism>
<keyword evidence="2" id="KW-1185">Reference proteome</keyword>
<reference evidence="1 2" key="1">
    <citation type="submission" date="2023-01" db="EMBL/GenBank/DDBJ databases">
        <authorList>
            <person name="Kreplak J."/>
        </authorList>
    </citation>
    <scope>NUCLEOTIDE SEQUENCE [LARGE SCALE GENOMIC DNA]</scope>
</reference>
<proteinExistence type="predicted"/>
<protein>
    <submittedName>
        <fullName evidence="1">Uncharacterized protein</fullName>
    </submittedName>
</protein>
<dbReference type="Proteomes" id="UP001157006">
    <property type="component" value="Chromosome 3"/>
</dbReference>
<gene>
    <name evidence="1" type="ORF">VFH_III076960</name>
</gene>
<dbReference type="EMBL" id="OX451738">
    <property type="protein sequence ID" value="CAI8603227.1"/>
    <property type="molecule type" value="Genomic_DNA"/>
</dbReference>
<evidence type="ECO:0000313" key="2">
    <source>
        <dbReference type="Proteomes" id="UP001157006"/>
    </source>
</evidence>
<dbReference type="AlphaFoldDB" id="A0AAV1A473"/>
<name>A0AAV1A473_VICFA</name>
<evidence type="ECO:0000313" key="1">
    <source>
        <dbReference type="EMBL" id="CAI8603227.1"/>
    </source>
</evidence>
<accession>A0AAV1A473</accession>
<sequence length="142" mass="16559">MDDDHHWSAQAWHVDMYLELSYPNVVIFLSILSSCRHGGAKFSLVQWFAGFPSSMKNNDLFANLATRFQLVEEEILQRQVHLVIYNSKELQRLIHLTMENLIPSLRKICKLSDMSLKLITTSWKNKELLSYSFTITEVSFGY</sequence>